<proteinExistence type="predicted"/>
<feature type="compositionally biased region" description="Low complexity" evidence="2">
    <location>
        <begin position="467"/>
        <end position="494"/>
    </location>
</feature>
<feature type="compositionally biased region" description="Low complexity" evidence="2">
    <location>
        <begin position="156"/>
        <end position="165"/>
    </location>
</feature>
<feature type="region of interest" description="Disordered" evidence="2">
    <location>
        <begin position="899"/>
        <end position="952"/>
    </location>
</feature>
<evidence type="ECO:0000313" key="3">
    <source>
        <dbReference type="EMBL" id="KAJ7041739.1"/>
    </source>
</evidence>
<feature type="compositionally biased region" description="Polar residues" evidence="2">
    <location>
        <begin position="10"/>
        <end position="19"/>
    </location>
</feature>
<feature type="compositionally biased region" description="Basic and acidic residues" evidence="2">
    <location>
        <begin position="514"/>
        <end position="532"/>
    </location>
</feature>
<evidence type="ECO:0000313" key="4">
    <source>
        <dbReference type="Proteomes" id="UP001218188"/>
    </source>
</evidence>
<dbReference type="Proteomes" id="UP001218188">
    <property type="component" value="Unassembled WGS sequence"/>
</dbReference>
<feature type="compositionally biased region" description="Basic and acidic residues" evidence="2">
    <location>
        <begin position="57"/>
        <end position="77"/>
    </location>
</feature>
<sequence>MSDNKRVTRQAASSKSSTGAPPKPQNKPKQRKPAAASSSAAALFSSDSDVSPSKVRSSHDDDNYKPEAPTPKKRDFATMETLPDDEMPDPNTLSSLSSKKAPAPRPRPRGKKKSNPPGIPANSSQAQRRRRSPSASVSAPVPKRIKLDTPVEVLVESGSESSGDDAPLGARGSGSAKPARSSPPARSVDSEHGGADEGTPIPEGAIDLAEYELPDSLGLVNELPAGVRFRPPSVSRWFVAPRVDLAVLERGHAPMEERVRLDNADPALFPTKAWQSSADASWCAGFNEHPQRMVDQYSEDLLALNVLRFQRPYALPLSPLPDDPAHPVYTMPNLKKPDQRPYVPTPAPEIPQTAFDNSHTSEEMEEVYRAHAKIRELHHKAEGYQAELEEYEEKQVRYRANVPRFWKDRQQQILEYNAARRNADTNLVKLLNSIGEYAHYFVNSVVPSRSTGRRSIAHPASGPAQGRAASAPTAASKAASSAAPVASSSRSRSSFMDDQVANELSGGAFLEPGEGERRGDDEDEGESKREASEAPVPSTRNKGKGRKVDTPEVVAGRRVKGESGAVANTYDEAQWHRENNPFSGPMPESQRGRAITTHGWTPTNTALSMKLVKGLEGYRVECASLPYRVAFTRGKGCQSCFDRGFVCIRPRYGENTPTSSCTQCIHGTHACRLSKELFDWTETTEALPVVNLIWADMQFDALVELANATTGLDMTKRFLARAMLLNQAPGRSGNSGEVAFNNSIPVLAHGATLQLPGVHPPAFVPYLGAQFGDSEHLVPLPDNQRSVDVTARLVQALESTISKVFDTARELGGAIEQGVHQAAHPEARYSYAHDKPPMGDMPMEISGFTGGALRVPEGSLVPNLSTYERHPAGYSFGQAEIGELMARYPGHDLYRNDAAKDGTSRIPGWQDESAAGAVEDEERDQLVDEEGGGNELPPDESGYQSSTWYFHL</sequence>
<evidence type="ECO:0000256" key="1">
    <source>
        <dbReference type="SAM" id="Coils"/>
    </source>
</evidence>
<accession>A0AAD6XDY5</accession>
<feature type="region of interest" description="Disordered" evidence="2">
    <location>
        <begin position="576"/>
        <end position="599"/>
    </location>
</feature>
<feature type="region of interest" description="Disordered" evidence="2">
    <location>
        <begin position="1"/>
        <end position="202"/>
    </location>
</feature>
<name>A0AAD6XDY5_9AGAR</name>
<keyword evidence="1" id="KW-0175">Coiled coil</keyword>
<feature type="coiled-coil region" evidence="1">
    <location>
        <begin position="374"/>
        <end position="401"/>
    </location>
</feature>
<reference evidence="3" key="1">
    <citation type="submission" date="2023-03" db="EMBL/GenBank/DDBJ databases">
        <title>Massive genome expansion in bonnet fungi (Mycena s.s.) driven by repeated elements and novel gene families across ecological guilds.</title>
        <authorList>
            <consortium name="Lawrence Berkeley National Laboratory"/>
            <person name="Harder C.B."/>
            <person name="Miyauchi S."/>
            <person name="Viragh M."/>
            <person name="Kuo A."/>
            <person name="Thoen E."/>
            <person name="Andreopoulos B."/>
            <person name="Lu D."/>
            <person name="Skrede I."/>
            <person name="Drula E."/>
            <person name="Henrissat B."/>
            <person name="Morin E."/>
            <person name="Kohler A."/>
            <person name="Barry K."/>
            <person name="LaButti K."/>
            <person name="Morin E."/>
            <person name="Salamov A."/>
            <person name="Lipzen A."/>
            <person name="Mereny Z."/>
            <person name="Hegedus B."/>
            <person name="Baldrian P."/>
            <person name="Stursova M."/>
            <person name="Weitz H."/>
            <person name="Taylor A."/>
            <person name="Grigoriev I.V."/>
            <person name="Nagy L.G."/>
            <person name="Martin F."/>
            <person name="Kauserud H."/>
        </authorList>
    </citation>
    <scope>NUCLEOTIDE SEQUENCE</scope>
    <source>
        <strain evidence="3">CBHHK200</strain>
    </source>
</reference>
<feature type="compositionally biased region" description="Acidic residues" evidence="2">
    <location>
        <begin position="918"/>
        <end position="932"/>
    </location>
</feature>
<comment type="caution">
    <text evidence="3">The sequence shown here is derived from an EMBL/GenBank/DDBJ whole genome shotgun (WGS) entry which is preliminary data.</text>
</comment>
<dbReference type="AlphaFoldDB" id="A0AAD6XDY5"/>
<dbReference type="EMBL" id="JARJCM010000015">
    <property type="protein sequence ID" value="KAJ7041739.1"/>
    <property type="molecule type" value="Genomic_DNA"/>
</dbReference>
<evidence type="ECO:0000256" key="2">
    <source>
        <dbReference type="SAM" id="MobiDB-lite"/>
    </source>
</evidence>
<feature type="compositionally biased region" description="Low complexity" evidence="2">
    <location>
        <begin position="33"/>
        <end position="48"/>
    </location>
</feature>
<protein>
    <submittedName>
        <fullName evidence="3">Uncharacterized protein</fullName>
    </submittedName>
</protein>
<keyword evidence="4" id="KW-1185">Reference proteome</keyword>
<feature type="compositionally biased region" description="Polar residues" evidence="2">
    <location>
        <begin position="942"/>
        <end position="952"/>
    </location>
</feature>
<organism evidence="3 4">
    <name type="scientific">Mycena alexandri</name>
    <dbReference type="NCBI Taxonomy" id="1745969"/>
    <lineage>
        <taxon>Eukaryota</taxon>
        <taxon>Fungi</taxon>
        <taxon>Dikarya</taxon>
        <taxon>Basidiomycota</taxon>
        <taxon>Agaricomycotina</taxon>
        <taxon>Agaricomycetes</taxon>
        <taxon>Agaricomycetidae</taxon>
        <taxon>Agaricales</taxon>
        <taxon>Marasmiineae</taxon>
        <taxon>Mycenaceae</taxon>
        <taxon>Mycena</taxon>
    </lineage>
</organism>
<feature type="region of interest" description="Disordered" evidence="2">
    <location>
        <begin position="451"/>
        <end position="553"/>
    </location>
</feature>
<gene>
    <name evidence="3" type="ORF">C8F04DRAFT_1252664</name>
</gene>
<feature type="compositionally biased region" description="Low complexity" evidence="2">
    <location>
        <begin position="133"/>
        <end position="142"/>
    </location>
</feature>